<reference evidence="1" key="1">
    <citation type="submission" date="2020-04" db="EMBL/GenBank/DDBJ databases">
        <authorList>
            <person name="Chiriac C."/>
            <person name="Salcher M."/>
            <person name="Ghai R."/>
            <person name="Kavagutti S V."/>
        </authorList>
    </citation>
    <scope>NUCLEOTIDE SEQUENCE</scope>
</reference>
<name>A0A6J5KI03_9CAUD</name>
<protein>
    <submittedName>
        <fullName evidence="1">Uncharacterized protein</fullName>
    </submittedName>
</protein>
<gene>
    <name evidence="1" type="ORF">UFOVP2_4</name>
</gene>
<organism evidence="1">
    <name type="scientific">uncultured Caudovirales phage</name>
    <dbReference type="NCBI Taxonomy" id="2100421"/>
    <lineage>
        <taxon>Viruses</taxon>
        <taxon>Duplodnaviria</taxon>
        <taxon>Heunggongvirae</taxon>
        <taxon>Uroviricota</taxon>
        <taxon>Caudoviricetes</taxon>
        <taxon>Peduoviridae</taxon>
        <taxon>Maltschvirus</taxon>
        <taxon>Maltschvirus maltsch</taxon>
    </lineage>
</organism>
<sequence length="55" mass="6058">MSNEVMLIDGPISVLVKDASCNEILKASERLQKLIMQVAISKNPPMVKHPEPKEG</sequence>
<evidence type="ECO:0000313" key="1">
    <source>
        <dbReference type="EMBL" id="CAB4120826.1"/>
    </source>
</evidence>
<dbReference type="EMBL" id="LR796138">
    <property type="protein sequence ID" value="CAB4120826.1"/>
    <property type="molecule type" value="Genomic_DNA"/>
</dbReference>
<proteinExistence type="predicted"/>
<accession>A0A6J5KI03</accession>